<evidence type="ECO:0000313" key="2">
    <source>
        <dbReference type="Proteomes" id="UP001412239"/>
    </source>
</evidence>
<sequence>MEWSAGISGLVDAFSSMDELLTPKLAFLPPGVATTTTWGGVGGDISSVFPSLSGISPPPLPDRYAELRGRFTAGREKILTEFWERLLPDLEKETAVAKIFGGGIILQVEFKDLGSLPKEKTAVITKRGAVVLKNVLPDNEALGMKESLKAHIRRNTCAQGFSPPRIHHY</sequence>
<dbReference type="SUPFAM" id="SSF51197">
    <property type="entry name" value="Clavaminate synthase-like"/>
    <property type="match status" value="1"/>
</dbReference>
<gene>
    <name evidence="1" type="ORF">GSTUAT00003573001</name>
</gene>
<organism evidence="1 2">
    <name type="scientific">Tuber aestivum</name>
    <name type="common">summer truffle</name>
    <dbReference type="NCBI Taxonomy" id="59557"/>
    <lineage>
        <taxon>Eukaryota</taxon>
        <taxon>Fungi</taxon>
        <taxon>Dikarya</taxon>
        <taxon>Ascomycota</taxon>
        <taxon>Pezizomycotina</taxon>
        <taxon>Pezizomycetes</taxon>
        <taxon>Pezizales</taxon>
        <taxon>Tuberaceae</taxon>
        <taxon>Tuber</taxon>
    </lineage>
</organism>
<name>A0A292PYV6_9PEZI</name>
<accession>A0A292PYV6</accession>
<dbReference type="Pfam" id="PF07350">
    <property type="entry name" value="Gig2-like"/>
    <property type="match status" value="1"/>
</dbReference>
<dbReference type="PANTHER" id="PTHR30613">
    <property type="entry name" value="UNCHARACTERIZED PROTEIN YBIU-RELATED"/>
    <property type="match status" value="1"/>
</dbReference>
<evidence type="ECO:0000313" key="1">
    <source>
        <dbReference type="EMBL" id="CUS12334.1"/>
    </source>
</evidence>
<dbReference type="InterPro" id="IPR010856">
    <property type="entry name" value="Gig2-like"/>
</dbReference>
<dbReference type="Proteomes" id="UP001412239">
    <property type="component" value="Unassembled WGS sequence"/>
</dbReference>
<protein>
    <submittedName>
        <fullName evidence="1">Uncharacterized protein</fullName>
    </submittedName>
</protein>
<keyword evidence="2" id="KW-1185">Reference proteome</keyword>
<proteinExistence type="predicted"/>
<dbReference type="InterPro" id="IPR027443">
    <property type="entry name" value="IPNS-like_sf"/>
</dbReference>
<dbReference type="EMBL" id="LN890995">
    <property type="protein sequence ID" value="CUS12334.1"/>
    <property type="molecule type" value="Genomic_DNA"/>
</dbReference>
<reference evidence="1" key="1">
    <citation type="submission" date="2015-10" db="EMBL/GenBank/DDBJ databases">
        <authorList>
            <person name="Regsiter A."/>
            <person name="william w."/>
        </authorList>
    </citation>
    <scope>NUCLEOTIDE SEQUENCE</scope>
    <source>
        <strain evidence="1">Montdore</strain>
    </source>
</reference>
<dbReference type="AlphaFoldDB" id="A0A292PYV6"/>
<dbReference type="PANTHER" id="PTHR30613:SF1">
    <property type="entry name" value="DUF1479 DOMAIN PROTEIN (AFU_ORTHOLOGUE AFUA_5G09280)"/>
    <property type="match status" value="1"/>
</dbReference>
<dbReference type="Gene3D" id="2.60.120.330">
    <property type="entry name" value="B-lactam Antibiotic, Isopenicillin N Synthase, Chain"/>
    <property type="match status" value="1"/>
</dbReference>